<evidence type="ECO:0000259" key="1">
    <source>
        <dbReference type="PROSITE" id="PS51186"/>
    </source>
</evidence>
<dbReference type="Proteomes" id="UP000198901">
    <property type="component" value="Unassembled WGS sequence"/>
</dbReference>
<dbReference type="InterPro" id="IPR000182">
    <property type="entry name" value="GNAT_dom"/>
</dbReference>
<dbReference type="InterPro" id="IPR016181">
    <property type="entry name" value="Acyl_CoA_acyltransferase"/>
</dbReference>
<dbReference type="PANTHER" id="PTHR43328">
    <property type="entry name" value="ACETYLTRANSFERASE-RELATED"/>
    <property type="match status" value="1"/>
</dbReference>
<proteinExistence type="predicted"/>
<evidence type="ECO:0000313" key="2">
    <source>
        <dbReference type="EMBL" id="SDM79010.1"/>
    </source>
</evidence>
<feature type="domain" description="N-acetyltransferase" evidence="1">
    <location>
        <begin position="2"/>
        <end position="163"/>
    </location>
</feature>
<dbReference type="PANTHER" id="PTHR43328:SF1">
    <property type="entry name" value="N-ACETYLTRANSFERASE DOMAIN-CONTAINING PROTEIN"/>
    <property type="match status" value="1"/>
</dbReference>
<dbReference type="EMBL" id="FNGS01000009">
    <property type="protein sequence ID" value="SDM79010.1"/>
    <property type="molecule type" value="Genomic_DNA"/>
</dbReference>
<dbReference type="OrthoDB" id="9788916at2"/>
<dbReference type="GO" id="GO:0016747">
    <property type="term" value="F:acyltransferase activity, transferring groups other than amino-acyl groups"/>
    <property type="evidence" value="ECO:0007669"/>
    <property type="project" value="InterPro"/>
</dbReference>
<dbReference type="Gene3D" id="3.40.630.30">
    <property type="match status" value="1"/>
</dbReference>
<dbReference type="AlphaFoldDB" id="A0A1G9W3E6"/>
<name>A0A1G9W3E6_9BACT</name>
<dbReference type="RefSeq" id="WP_093207654.1">
    <property type="nucleotide sequence ID" value="NZ_FNGS01000009.1"/>
</dbReference>
<gene>
    <name evidence="2" type="ORF">SAMN04488090_4236</name>
</gene>
<accession>A0A1G9W3E6</accession>
<dbReference type="PROSITE" id="PS51186">
    <property type="entry name" value="GNAT"/>
    <property type="match status" value="1"/>
</dbReference>
<protein>
    <submittedName>
        <fullName evidence="2">Protein N-acetyltransferase, RimJ/RimL family</fullName>
    </submittedName>
</protein>
<reference evidence="2 3" key="1">
    <citation type="submission" date="2016-10" db="EMBL/GenBank/DDBJ databases">
        <authorList>
            <person name="de Groot N.N."/>
        </authorList>
    </citation>
    <scope>NUCLEOTIDE SEQUENCE [LARGE SCALE GENOMIC DNA]</scope>
    <source>
        <strain evidence="2 3">DSM 21668</strain>
    </source>
</reference>
<organism evidence="2 3">
    <name type="scientific">Siphonobacter aquaeclarae</name>
    <dbReference type="NCBI Taxonomy" id="563176"/>
    <lineage>
        <taxon>Bacteria</taxon>
        <taxon>Pseudomonadati</taxon>
        <taxon>Bacteroidota</taxon>
        <taxon>Cytophagia</taxon>
        <taxon>Cytophagales</taxon>
        <taxon>Cytophagaceae</taxon>
        <taxon>Siphonobacter</taxon>
    </lineage>
</organism>
<sequence length="175" mass="19693">MIVLRPFRAGDEALLPDLANNPLIHTNLRDSFPYPYTREDAEIWISICEKQGNPPYNVAIEVDGELAGGVGVTPGADIYRASAEIGYWLGEPFWGRGIATEALKLWTEQVWRDFPELERLWAGVFAYNAPSMRVLEKAGFVKEAVLRKSLVKNGKLEDNHLFVLFRPAIFDGNKS</sequence>
<keyword evidence="3" id="KW-1185">Reference proteome</keyword>
<keyword evidence="2" id="KW-0808">Transferase</keyword>
<dbReference type="Pfam" id="PF13302">
    <property type="entry name" value="Acetyltransf_3"/>
    <property type="match status" value="1"/>
</dbReference>
<dbReference type="SUPFAM" id="SSF55729">
    <property type="entry name" value="Acyl-CoA N-acyltransferases (Nat)"/>
    <property type="match status" value="1"/>
</dbReference>
<dbReference type="STRING" id="563176.SAMN04488090_4236"/>
<evidence type="ECO:0000313" key="3">
    <source>
        <dbReference type="Proteomes" id="UP000198901"/>
    </source>
</evidence>